<feature type="non-terminal residue" evidence="1">
    <location>
        <position position="1"/>
    </location>
</feature>
<gene>
    <name evidence="1" type="ORF">METZ01_LOCUS366555</name>
</gene>
<accession>A0A382SXP5</accession>
<dbReference type="EMBL" id="UINC01131784">
    <property type="protein sequence ID" value="SVD13701.1"/>
    <property type="molecule type" value="Genomic_DNA"/>
</dbReference>
<evidence type="ECO:0000313" key="1">
    <source>
        <dbReference type="EMBL" id="SVD13701.1"/>
    </source>
</evidence>
<sequence>TEVLNETKTPQEAMDFIRKVALEAKAAM</sequence>
<proteinExistence type="predicted"/>
<protein>
    <submittedName>
        <fullName evidence="1">Uncharacterized protein</fullName>
    </submittedName>
</protein>
<dbReference type="AlphaFoldDB" id="A0A382SXP5"/>
<organism evidence="1">
    <name type="scientific">marine metagenome</name>
    <dbReference type="NCBI Taxonomy" id="408172"/>
    <lineage>
        <taxon>unclassified sequences</taxon>
        <taxon>metagenomes</taxon>
        <taxon>ecological metagenomes</taxon>
    </lineage>
</organism>
<name>A0A382SXP5_9ZZZZ</name>
<reference evidence="1" key="1">
    <citation type="submission" date="2018-05" db="EMBL/GenBank/DDBJ databases">
        <authorList>
            <person name="Lanie J.A."/>
            <person name="Ng W.-L."/>
            <person name="Kazmierczak K.M."/>
            <person name="Andrzejewski T.M."/>
            <person name="Davidsen T.M."/>
            <person name="Wayne K.J."/>
            <person name="Tettelin H."/>
            <person name="Glass J.I."/>
            <person name="Rusch D."/>
            <person name="Podicherti R."/>
            <person name="Tsui H.-C.T."/>
            <person name="Winkler M.E."/>
        </authorList>
    </citation>
    <scope>NUCLEOTIDE SEQUENCE</scope>
</reference>